<name>A0A8J3EQE4_9PROT</name>
<evidence type="ECO:0000256" key="8">
    <source>
        <dbReference type="ARBA" id="ARBA00023237"/>
    </source>
</evidence>
<evidence type="ECO:0000313" key="13">
    <source>
        <dbReference type="EMBL" id="GGH94527.1"/>
    </source>
</evidence>
<dbReference type="InterPro" id="IPR012910">
    <property type="entry name" value="Plug_dom"/>
</dbReference>
<evidence type="ECO:0000256" key="4">
    <source>
        <dbReference type="ARBA" id="ARBA00022452"/>
    </source>
</evidence>
<keyword evidence="3 9" id="KW-0813">Transport</keyword>
<dbReference type="InterPro" id="IPR039426">
    <property type="entry name" value="TonB-dep_rcpt-like"/>
</dbReference>
<evidence type="ECO:0000256" key="10">
    <source>
        <dbReference type="RuleBase" id="RU003357"/>
    </source>
</evidence>
<evidence type="ECO:0000256" key="9">
    <source>
        <dbReference type="PROSITE-ProRule" id="PRU01360"/>
    </source>
</evidence>
<dbReference type="GO" id="GO:0044718">
    <property type="term" value="P:siderophore transmembrane transport"/>
    <property type="evidence" value="ECO:0007669"/>
    <property type="project" value="TreeGrafter"/>
</dbReference>
<keyword evidence="7 9" id="KW-0472">Membrane</keyword>
<feature type="domain" description="TonB-dependent receptor plug" evidence="12">
    <location>
        <begin position="88"/>
        <end position="201"/>
    </location>
</feature>
<proteinExistence type="inferred from homology"/>
<evidence type="ECO:0000259" key="11">
    <source>
        <dbReference type="Pfam" id="PF00593"/>
    </source>
</evidence>
<dbReference type="SUPFAM" id="SSF56935">
    <property type="entry name" value="Porins"/>
    <property type="match status" value="1"/>
</dbReference>
<evidence type="ECO:0000256" key="3">
    <source>
        <dbReference type="ARBA" id="ARBA00022448"/>
    </source>
</evidence>
<keyword evidence="8 9" id="KW-0998">Cell outer membrane</keyword>
<dbReference type="Pfam" id="PF00593">
    <property type="entry name" value="TonB_dep_Rec_b-barrel"/>
    <property type="match status" value="1"/>
</dbReference>
<evidence type="ECO:0000256" key="2">
    <source>
        <dbReference type="ARBA" id="ARBA00009810"/>
    </source>
</evidence>
<dbReference type="InterPro" id="IPR000531">
    <property type="entry name" value="Beta-barrel_TonB"/>
</dbReference>
<dbReference type="EMBL" id="BMGZ01000001">
    <property type="protein sequence ID" value="GGH94527.1"/>
    <property type="molecule type" value="Genomic_DNA"/>
</dbReference>
<dbReference type="Pfam" id="PF07715">
    <property type="entry name" value="Plug"/>
    <property type="match status" value="1"/>
</dbReference>
<dbReference type="InterPro" id="IPR036942">
    <property type="entry name" value="Beta-barrel_TonB_sf"/>
</dbReference>
<keyword evidence="6 10" id="KW-0798">TonB box</keyword>
<gene>
    <name evidence="13" type="ORF">GCM10011355_08920</name>
</gene>
<dbReference type="PANTHER" id="PTHR30069">
    <property type="entry name" value="TONB-DEPENDENT OUTER MEMBRANE RECEPTOR"/>
    <property type="match status" value="1"/>
</dbReference>
<comment type="caution">
    <text evidence="13">The sequence shown here is derived from an EMBL/GenBank/DDBJ whole genome shotgun (WGS) entry which is preliminary data.</text>
</comment>
<dbReference type="Proteomes" id="UP000621856">
    <property type="component" value="Unassembled WGS sequence"/>
</dbReference>
<dbReference type="GO" id="GO:0015344">
    <property type="term" value="F:siderophore uptake transmembrane transporter activity"/>
    <property type="evidence" value="ECO:0007669"/>
    <property type="project" value="TreeGrafter"/>
</dbReference>
<protein>
    <submittedName>
        <fullName evidence="13">Ligand-gated channel</fullName>
    </submittedName>
</protein>
<dbReference type="PANTHER" id="PTHR30069:SF41">
    <property type="entry name" value="HEME_HEMOPEXIN UTILIZATION PROTEIN C"/>
    <property type="match status" value="1"/>
</dbReference>
<comment type="subcellular location">
    <subcellularLocation>
        <location evidence="1 9">Cell outer membrane</location>
        <topology evidence="1 9">Multi-pass membrane protein</topology>
    </subcellularLocation>
</comment>
<evidence type="ECO:0000256" key="7">
    <source>
        <dbReference type="ARBA" id="ARBA00023136"/>
    </source>
</evidence>
<comment type="similarity">
    <text evidence="2 9 10">Belongs to the TonB-dependent receptor family.</text>
</comment>
<dbReference type="PROSITE" id="PS52016">
    <property type="entry name" value="TONB_DEPENDENT_REC_3"/>
    <property type="match status" value="1"/>
</dbReference>
<reference evidence="13" key="2">
    <citation type="submission" date="2020-09" db="EMBL/GenBank/DDBJ databases">
        <authorList>
            <person name="Sun Q."/>
            <person name="Zhou Y."/>
        </authorList>
    </citation>
    <scope>NUCLEOTIDE SEQUENCE</scope>
    <source>
        <strain evidence="13">CGMCC 1.14984</strain>
    </source>
</reference>
<evidence type="ECO:0000256" key="6">
    <source>
        <dbReference type="ARBA" id="ARBA00023077"/>
    </source>
</evidence>
<reference evidence="13" key="1">
    <citation type="journal article" date="2014" name="Int. J. Syst. Evol. Microbiol.">
        <title>Complete genome sequence of Corynebacterium casei LMG S-19264T (=DSM 44701T), isolated from a smear-ripened cheese.</title>
        <authorList>
            <consortium name="US DOE Joint Genome Institute (JGI-PGF)"/>
            <person name="Walter F."/>
            <person name="Albersmeier A."/>
            <person name="Kalinowski J."/>
            <person name="Ruckert C."/>
        </authorList>
    </citation>
    <scope>NUCLEOTIDE SEQUENCE</scope>
    <source>
        <strain evidence="13">CGMCC 1.14984</strain>
    </source>
</reference>
<dbReference type="GO" id="GO:0009279">
    <property type="term" value="C:cell outer membrane"/>
    <property type="evidence" value="ECO:0007669"/>
    <property type="project" value="UniProtKB-SubCell"/>
</dbReference>
<evidence type="ECO:0000259" key="12">
    <source>
        <dbReference type="Pfam" id="PF07715"/>
    </source>
</evidence>
<feature type="domain" description="TonB-dependent receptor-like beta-barrel" evidence="11">
    <location>
        <begin position="298"/>
        <end position="674"/>
    </location>
</feature>
<keyword evidence="5 9" id="KW-0812">Transmembrane</keyword>
<evidence type="ECO:0000256" key="1">
    <source>
        <dbReference type="ARBA" id="ARBA00004571"/>
    </source>
</evidence>
<dbReference type="Gene3D" id="2.170.130.10">
    <property type="entry name" value="TonB-dependent receptor, plug domain"/>
    <property type="match status" value="1"/>
</dbReference>
<dbReference type="InterPro" id="IPR037066">
    <property type="entry name" value="Plug_dom_sf"/>
</dbReference>
<dbReference type="AlphaFoldDB" id="A0A8J3EQE4"/>
<organism evidence="13 14">
    <name type="scientific">Aquisalinus luteolus</name>
    <dbReference type="NCBI Taxonomy" id="1566827"/>
    <lineage>
        <taxon>Bacteria</taxon>
        <taxon>Pseudomonadati</taxon>
        <taxon>Pseudomonadota</taxon>
        <taxon>Alphaproteobacteria</taxon>
        <taxon>Parvularculales</taxon>
        <taxon>Parvularculaceae</taxon>
        <taxon>Aquisalinus</taxon>
    </lineage>
</organism>
<keyword evidence="4 9" id="KW-1134">Transmembrane beta strand</keyword>
<sequence>MSRYNDNDSYLHISNPHAKQPSLLRVIIIYNNEGAHMYKILSRSILLAGVSTLAAIATASAQDESSGEEDSEFLGTITLGESKRAVQTDTATPVTVIDQEEADDRQASTIAELIDSVPGVALVNGSTPSGSGINIRGFGANGTYGTDQKVAIIVDGATTGSEEIYRVGNQLFTDPYLYKSVEVIRGTVGSFEYGSGIVGGTVRLETKDAADFTGGDPGLKAGGTLGAASNGDGFNTSLIAARQPTENIELLANYAYREQSLQKDGDGNEIGNSAFELPSLLLKGRYSFGTAHAITASYTQSEAADRDVPYDTFETTGGSFGNVDRDTKTQTASLAYNFNPLDNDLVNIDASLAYANQEIDQTCLPASAPFGCFAVVDADHQYETTTATLKNTAFADTGIFSHELRTGLQLIRKERLDANSAPGGTDDRVAVFVVDQIDFLEGWTFTPALRWETSEIDGETESYQNDAVMGGASLRYQFRNGLALFGSLAHTESLPIIDDLGTPLYMEQPEVADTAEYGFSYDRIGLFGEGNAAAFKVNYYETALSDITSYSGVTDVDQTGFEIEASFAAAIGFYTDINANIVNGQETRSNGQHLDWRNTPANNYRITVGQRFSNFADVSFETVSNLDTERSNLTGGAAVYDETEGFTIYNLRLTLRPQNGILEGTQFRISAENLSDELYTPFLATRAATGRNLKVAVSRMF</sequence>
<evidence type="ECO:0000256" key="5">
    <source>
        <dbReference type="ARBA" id="ARBA00022692"/>
    </source>
</evidence>
<evidence type="ECO:0000313" key="14">
    <source>
        <dbReference type="Proteomes" id="UP000621856"/>
    </source>
</evidence>
<accession>A0A8J3EQE4</accession>
<dbReference type="Gene3D" id="2.40.170.20">
    <property type="entry name" value="TonB-dependent receptor, beta-barrel domain"/>
    <property type="match status" value="1"/>
</dbReference>